<dbReference type="GO" id="GO:0000981">
    <property type="term" value="F:DNA-binding transcription factor activity, RNA polymerase II-specific"/>
    <property type="evidence" value="ECO:0007669"/>
    <property type="project" value="TreeGrafter"/>
</dbReference>
<dbReference type="VEuPathDB" id="VectorBase:GBRI030764"/>
<dbReference type="PANTHER" id="PTHR45718:SF8">
    <property type="entry name" value="GLIS FAMILY ZINC FINGER 2"/>
    <property type="match status" value="1"/>
</dbReference>
<evidence type="ECO:0000256" key="10">
    <source>
        <dbReference type="SAM" id="MobiDB-lite"/>
    </source>
</evidence>
<evidence type="ECO:0000256" key="8">
    <source>
        <dbReference type="ARBA" id="ARBA00023242"/>
    </source>
</evidence>
<dbReference type="PROSITE" id="PS00028">
    <property type="entry name" value="ZINC_FINGER_C2H2_1"/>
    <property type="match status" value="2"/>
</dbReference>
<keyword evidence="4" id="KW-0677">Repeat</keyword>
<comment type="similarity">
    <text evidence="2">Belongs to the GLI C2H2-type zinc-finger protein family.</text>
</comment>
<dbReference type="PANTHER" id="PTHR45718">
    <property type="entry name" value="TRANSCRIPTIONAL ACTIVATOR CUBITUS INTERRUPTUS"/>
    <property type="match status" value="1"/>
</dbReference>
<dbReference type="AlphaFoldDB" id="A0A1A9WSV1"/>
<feature type="region of interest" description="Disordered" evidence="10">
    <location>
        <begin position="45"/>
        <end position="175"/>
    </location>
</feature>
<keyword evidence="8" id="KW-0539">Nucleus</keyword>
<comment type="subcellular location">
    <subcellularLocation>
        <location evidence="1">Nucleus</location>
    </subcellularLocation>
</comment>
<dbReference type="FunFam" id="3.30.160.60:FF:000041">
    <property type="entry name" value="Zinc finger protein ZIC 1"/>
    <property type="match status" value="1"/>
</dbReference>
<dbReference type="FunFam" id="3.30.160.60:FF:000039">
    <property type="entry name" value="Zinc finger protein ZIC 1"/>
    <property type="match status" value="1"/>
</dbReference>
<evidence type="ECO:0000256" key="9">
    <source>
        <dbReference type="PROSITE-ProRule" id="PRU00042"/>
    </source>
</evidence>
<dbReference type="SMART" id="SM00355">
    <property type="entry name" value="ZnF_C2H2"/>
    <property type="match status" value="2"/>
</dbReference>
<feature type="compositionally biased region" description="Low complexity" evidence="10">
    <location>
        <begin position="122"/>
        <end position="159"/>
    </location>
</feature>
<evidence type="ECO:0000256" key="1">
    <source>
        <dbReference type="ARBA" id="ARBA00004123"/>
    </source>
</evidence>
<keyword evidence="5 9" id="KW-0863">Zinc-finger</keyword>
<protein>
    <recommendedName>
        <fullName evidence="11">C2H2-type domain-containing protein</fullName>
    </recommendedName>
</protein>
<evidence type="ECO:0000313" key="12">
    <source>
        <dbReference type="EnsemblMetazoa" id="GBRI030764-PA"/>
    </source>
</evidence>
<evidence type="ECO:0000256" key="6">
    <source>
        <dbReference type="ARBA" id="ARBA00022833"/>
    </source>
</evidence>
<keyword evidence="7" id="KW-0238">DNA-binding</keyword>
<name>A0A1A9WSV1_9MUSC</name>
<feature type="domain" description="C2H2-type" evidence="11">
    <location>
        <begin position="34"/>
        <end position="63"/>
    </location>
</feature>
<reference evidence="13" key="1">
    <citation type="submission" date="2014-03" db="EMBL/GenBank/DDBJ databases">
        <authorList>
            <person name="Aksoy S."/>
            <person name="Warren W."/>
            <person name="Wilson R.K."/>
        </authorList>
    </citation>
    <scope>NUCLEOTIDE SEQUENCE [LARGE SCALE GENOMIC DNA]</scope>
    <source>
        <strain evidence="13">IAEA</strain>
    </source>
</reference>
<evidence type="ECO:0000259" key="11">
    <source>
        <dbReference type="PROSITE" id="PS50157"/>
    </source>
</evidence>
<dbReference type="InterPro" id="IPR043359">
    <property type="entry name" value="GLI-like"/>
</dbReference>
<evidence type="ECO:0000256" key="5">
    <source>
        <dbReference type="ARBA" id="ARBA00022771"/>
    </source>
</evidence>
<dbReference type="InterPro" id="IPR036236">
    <property type="entry name" value="Znf_C2H2_sf"/>
</dbReference>
<sequence>EKPFKCEFKDCERRFANSSDRKKHSHVHTSDKPYNCRHIGCDKSYTHPSSLRKHMKVHGNVDEKSPSHGYESEGEDSSSSSIVTGGAQTPPSARLTNDGLSSANGNINKSSPLSIKSEPGTSSLHSVHMGASSSSSAGSNNNGVALQHSHQHHQSSNNHGSATSGSDGGLVGVQNSSKTPALQLMTTASGPYLPPPLGPPPSNLQFTREVMMDMSRAAAENNGMTNILGLREGAELPDILVALTL</sequence>
<dbReference type="EnsemblMetazoa" id="GBRI030764-RA">
    <property type="protein sequence ID" value="GBRI030764-PA"/>
    <property type="gene ID" value="GBRI030764"/>
</dbReference>
<organism evidence="12 13">
    <name type="scientific">Glossina brevipalpis</name>
    <dbReference type="NCBI Taxonomy" id="37001"/>
    <lineage>
        <taxon>Eukaryota</taxon>
        <taxon>Metazoa</taxon>
        <taxon>Ecdysozoa</taxon>
        <taxon>Arthropoda</taxon>
        <taxon>Hexapoda</taxon>
        <taxon>Insecta</taxon>
        <taxon>Pterygota</taxon>
        <taxon>Neoptera</taxon>
        <taxon>Endopterygota</taxon>
        <taxon>Diptera</taxon>
        <taxon>Brachycera</taxon>
        <taxon>Muscomorpha</taxon>
        <taxon>Hippoboscoidea</taxon>
        <taxon>Glossinidae</taxon>
        <taxon>Glossina</taxon>
    </lineage>
</organism>
<evidence type="ECO:0000256" key="4">
    <source>
        <dbReference type="ARBA" id="ARBA00022737"/>
    </source>
</evidence>
<dbReference type="InterPro" id="IPR013087">
    <property type="entry name" value="Znf_C2H2_type"/>
</dbReference>
<keyword evidence="13" id="KW-1185">Reference proteome</keyword>
<keyword evidence="3" id="KW-0479">Metal-binding</keyword>
<dbReference type="GO" id="GO:0005634">
    <property type="term" value="C:nucleus"/>
    <property type="evidence" value="ECO:0007669"/>
    <property type="project" value="UniProtKB-SubCell"/>
</dbReference>
<evidence type="ECO:0000256" key="3">
    <source>
        <dbReference type="ARBA" id="ARBA00022723"/>
    </source>
</evidence>
<dbReference type="STRING" id="37001.A0A1A9WSV1"/>
<evidence type="ECO:0000313" key="13">
    <source>
        <dbReference type="Proteomes" id="UP000091820"/>
    </source>
</evidence>
<feature type="compositionally biased region" description="Polar residues" evidence="10">
    <location>
        <begin position="82"/>
        <end position="114"/>
    </location>
</feature>
<reference evidence="12" key="2">
    <citation type="submission" date="2020-05" db="UniProtKB">
        <authorList>
            <consortium name="EnsemblMetazoa"/>
        </authorList>
    </citation>
    <scope>IDENTIFICATION</scope>
    <source>
        <strain evidence="12">IAEA</strain>
    </source>
</reference>
<feature type="domain" description="C2H2-type" evidence="11">
    <location>
        <begin position="4"/>
        <end position="33"/>
    </location>
</feature>
<evidence type="ECO:0000256" key="7">
    <source>
        <dbReference type="ARBA" id="ARBA00023125"/>
    </source>
</evidence>
<dbReference type="Gene3D" id="3.30.160.60">
    <property type="entry name" value="Classic Zinc Finger"/>
    <property type="match status" value="2"/>
</dbReference>
<dbReference type="SUPFAM" id="SSF57667">
    <property type="entry name" value="beta-beta-alpha zinc fingers"/>
    <property type="match status" value="1"/>
</dbReference>
<dbReference type="GO" id="GO:0008270">
    <property type="term" value="F:zinc ion binding"/>
    <property type="evidence" value="ECO:0007669"/>
    <property type="project" value="UniProtKB-KW"/>
</dbReference>
<evidence type="ECO:0000256" key="2">
    <source>
        <dbReference type="ARBA" id="ARBA00010831"/>
    </source>
</evidence>
<keyword evidence="6" id="KW-0862">Zinc</keyword>
<proteinExistence type="inferred from homology"/>
<dbReference type="GO" id="GO:0000978">
    <property type="term" value="F:RNA polymerase II cis-regulatory region sequence-specific DNA binding"/>
    <property type="evidence" value="ECO:0007669"/>
    <property type="project" value="TreeGrafter"/>
</dbReference>
<dbReference type="PROSITE" id="PS50157">
    <property type="entry name" value="ZINC_FINGER_C2H2_2"/>
    <property type="match status" value="2"/>
</dbReference>
<dbReference type="Proteomes" id="UP000091820">
    <property type="component" value="Unassembled WGS sequence"/>
</dbReference>
<dbReference type="Pfam" id="PF00096">
    <property type="entry name" value="zf-C2H2"/>
    <property type="match status" value="1"/>
</dbReference>
<accession>A0A1A9WSV1</accession>